<dbReference type="EMBL" id="CAJRAU010000001">
    <property type="protein sequence ID" value="CAG5068109.1"/>
    <property type="molecule type" value="Genomic_DNA"/>
</dbReference>
<dbReference type="Proteomes" id="UP000679725">
    <property type="component" value="Unassembled WGS sequence"/>
</dbReference>
<comment type="caution">
    <text evidence="3">The sequence shown here is derived from an EMBL/GenBank/DDBJ whole genome shotgun (WGS) entry which is preliminary data.</text>
</comment>
<reference evidence="3 4" key="1">
    <citation type="submission" date="2021-04" db="EMBL/GenBank/DDBJ databases">
        <authorList>
            <person name="Rodrigo-Torres L."/>
            <person name="Arahal R. D."/>
            <person name="Lucena T."/>
        </authorList>
    </citation>
    <scope>NUCLEOTIDE SEQUENCE [LARGE SCALE GENOMIC DNA]</scope>
    <source>
        <strain evidence="3 4">CECT 9623</strain>
    </source>
</reference>
<dbReference type="PANTHER" id="PTHR43236">
    <property type="entry name" value="ANTITOXIN HIGA1"/>
    <property type="match status" value="1"/>
</dbReference>
<name>A0ABN7R412_9BACT</name>
<organism evidence="3 4">
    <name type="scientific">Dyadobacter linearis</name>
    <dbReference type="NCBI Taxonomy" id="2823330"/>
    <lineage>
        <taxon>Bacteria</taxon>
        <taxon>Pseudomonadati</taxon>
        <taxon>Bacteroidota</taxon>
        <taxon>Cytophagia</taxon>
        <taxon>Cytophagales</taxon>
        <taxon>Spirosomataceae</taxon>
        <taxon>Dyadobacter</taxon>
    </lineage>
</organism>
<protein>
    <recommendedName>
        <fullName evidence="2">IrrE N-terminal-like domain-containing protein</fullName>
    </recommendedName>
</protein>
<sequence length="367" mass="42768">MTIEDLLPIISEGLKKMISKEDILSDNIEVGYLKRIDKFFNKGIHYYLDPKSPEISRDASIFFRKQKFNTDLNIGAKKIVNQFEEFKISLSAIAKLADIKINRSLPIYNVHDNPRQIAREIRNLLHLTFNTDKKDFLKAIISKLAEQNILVFEFVETWNKKDKANIDGFFLNPNVIVLKRQQTSFRREIFTLIHELGHYLLNEEEIEQIDYQGLAKVNLNKIEKWCNDFAYHFLIGDSIQEMESISVANTSNDYHFELIRKISSDTHLSQIALFTRLLFQNKISQTDYNVVKADLEEQYRKRDQEVKKQRELDKENGIPSGGSTPKPINSPLLISTIQTAFYEGVINEHEVCKRLNIKPDKLETVLQ</sequence>
<evidence type="ECO:0000313" key="4">
    <source>
        <dbReference type="Proteomes" id="UP000679725"/>
    </source>
</evidence>
<gene>
    <name evidence="3" type="ORF">DYBT9623_00838</name>
</gene>
<dbReference type="PANTHER" id="PTHR43236:SF1">
    <property type="entry name" value="BLL7220 PROTEIN"/>
    <property type="match status" value="1"/>
</dbReference>
<feature type="compositionally biased region" description="Basic and acidic residues" evidence="1">
    <location>
        <begin position="302"/>
        <end position="316"/>
    </location>
</feature>
<dbReference type="Pfam" id="PF06114">
    <property type="entry name" value="Peptidase_M78"/>
    <property type="match status" value="1"/>
</dbReference>
<dbReference type="InterPro" id="IPR052345">
    <property type="entry name" value="Rad_response_metalloprotease"/>
</dbReference>
<dbReference type="Gene3D" id="1.10.10.2910">
    <property type="match status" value="1"/>
</dbReference>
<evidence type="ECO:0000313" key="3">
    <source>
        <dbReference type="EMBL" id="CAG5068109.1"/>
    </source>
</evidence>
<keyword evidence="4" id="KW-1185">Reference proteome</keyword>
<dbReference type="InterPro" id="IPR010359">
    <property type="entry name" value="IrrE_HExxH"/>
</dbReference>
<accession>A0ABN7R412</accession>
<feature type="region of interest" description="Disordered" evidence="1">
    <location>
        <begin position="302"/>
        <end position="329"/>
    </location>
</feature>
<proteinExistence type="predicted"/>
<feature type="domain" description="IrrE N-terminal-like" evidence="2">
    <location>
        <begin position="162"/>
        <end position="236"/>
    </location>
</feature>
<evidence type="ECO:0000259" key="2">
    <source>
        <dbReference type="Pfam" id="PF06114"/>
    </source>
</evidence>
<evidence type="ECO:0000256" key="1">
    <source>
        <dbReference type="SAM" id="MobiDB-lite"/>
    </source>
</evidence>